<organism evidence="2">
    <name type="scientific">Dunaliella tertiolecta</name>
    <name type="common">Green alga</name>
    <dbReference type="NCBI Taxonomy" id="3047"/>
    <lineage>
        <taxon>Eukaryota</taxon>
        <taxon>Viridiplantae</taxon>
        <taxon>Chlorophyta</taxon>
        <taxon>core chlorophytes</taxon>
        <taxon>Chlorophyceae</taxon>
        <taxon>CS clade</taxon>
        <taxon>Chlamydomonadales</taxon>
        <taxon>Dunaliellaceae</taxon>
        <taxon>Dunaliella</taxon>
    </lineage>
</organism>
<feature type="compositionally biased region" description="Polar residues" evidence="1">
    <location>
        <begin position="44"/>
        <end position="59"/>
    </location>
</feature>
<name>A0A7S3VUS9_DUNTE</name>
<dbReference type="InterPro" id="IPR025638">
    <property type="entry name" value="DUF4336"/>
</dbReference>
<dbReference type="SUPFAM" id="SSF56281">
    <property type="entry name" value="Metallo-hydrolase/oxidoreductase"/>
    <property type="match status" value="1"/>
</dbReference>
<feature type="region of interest" description="Disordered" evidence="1">
    <location>
        <begin position="21"/>
        <end position="59"/>
    </location>
</feature>
<dbReference type="AlphaFoldDB" id="A0A7S3VUS9"/>
<dbReference type="InterPro" id="IPR036866">
    <property type="entry name" value="RibonucZ/Hydroxyglut_hydro"/>
</dbReference>
<evidence type="ECO:0008006" key="3">
    <source>
        <dbReference type="Google" id="ProtNLM"/>
    </source>
</evidence>
<dbReference type="PANTHER" id="PTHR33835:SF1">
    <property type="entry name" value="METALLO-BETA-LACTAMASE DOMAIN-CONTAINING PROTEIN"/>
    <property type="match status" value="1"/>
</dbReference>
<proteinExistence type="predicted"/>
<feature type="compositionally biased region" description="Basic residues" evidence="1">
    <location>
        <begin position="25"/>
        <end position="35"/>
    </location>
</feature>
<dbReference type="EMBL" id="HBIP01036311">
    <property type="protein sequence ID" value="CAE0506979.1"/>
    <property type="molecule type" value="Transcribed_RNA"/>
</dbReference>
<protein>
    <recommendedName>
        <fullName evidence="3">Metallo-beta-lactamase domain-containing protein</fullName>
    </recommendedName>
</protein>
<evidence type="ECO:0000313" key="2">
    <source>
        <dbReference type="EMBL" id="CAE0506979.1"/>
    </source>
</evidence>
<accession>A0A7S3VUS9</accession>
<sequence>MLCPHMSKSARNRWLLPACAERGAGHPRRKNKSSRHNTAVRAQADSTTSPAPTQKQSDSWQACNSILPPLGKKSTTLHQVEDGLWYLRQDFFDGNPAANAYNNCFIVRLPGNLGNMVISPCSMTEEARYLLNQIPGIEAEGVQHIVANSVSPEHWSFLPGLLKMYPDATVWACPGIDATSRLVGNAGGKDVWFSLLTDVKREDGCAPHIRTIENNDTPYAPPELGGDVEFVVFASDPPLLQETTVLIKSRRAIVLGDLGFKQDDALYNSLPAFAKLLNRTFKLQGSLAAPIPYPAMVKNPELGAAWRAKVMRWPVWDRLLCCHLQPVVPDGRAALQECYAFLPRA</sequence>
<dbReference type="PANTHER" id="PTHR33835">
    <property type="entry name" value="YALI0C07656P"/>
    <property type="match status" value="1"/>
</dbReference>
<gene>
    <name evidence="2" type="ORF">DTER00134_LOCUS22055</name>
</gene>
<evidence type="ECO:0000256" key="1">
    <source>
        <dbReference type="SAM" id="MobiDB-lite"/>
    </source>
</evidence>
<reference evidence="2" key="1">
    <citation type="submission" date="2021-01" db="EMBL/GenBank/DDBJ databases">
        <authorList>
            <person name="Corre E."/>
            <person name="Pelletier E."/>
            <person name="Niang G."/>
            <person name="Scheremetjew M."/>
            <person name="Finn R."/>
            <person name="Kale V."/>
            <person name="Holt S."/>
            <person name="Cochrane G."/>
            <person name="Meng A."/>
            <person name="Brown T."/>
            <person name="Cohen L."/>
        </authorList>
    </citation>
    <scope>NUCLEOTIDE SEQUENCE</scope>
    <source>
        <strain evidence="2">CCMP1320</strain>
    </source>
</reference>